<sequence length="158" mass="18081">MFKRAIFSAMVTLLFAGFGMIIAIQPQPITVLAKKVKITRTSAPKIEQYFDPKIVKEQQQMDQREKELSEKGIQATFVPLPCTAFIKAPVGSRVVIRQQSKTLYNKVIKDRVVLWKTNVTNHKFYMDAAYPVDAYAKLPKHKVSKVVHFKFEAYPSCD</sequence>
<protein>
    <submittedName>
        <fullName evidence="1">Uncharacterized protein</fullName>
    </submittedName>
</protein>
<evidence type="ECO:0000313" key="2">
    <source>
        <dbReference type="Proteomes" id="UP000604765"/>
    </source>
</evidence>
<keyword evidence="2" id="KW-1185">Reference proteome</keyword>
<comment type="caution">
    <text evidence="1">The sequence shown here is derived from an EMBL/GenBank/DDBJ whole genome shotgun (WGS) entry which is preliminary data.</text>
</comment>
<name>A0ABQ3W1C1_9LACO</name>
<organism evidence="1 2">
    <name type="scientific">Lentilactobacillus fungorum</name>
    <dbReference type="NCBI Taxonomy" id="2201250"/>
    <lineage>
        <taxon>Bacteria</taxon>
        <taxon>Bacillati</taxon>
        <taxon>Bacillota</taxon>
        <taxon>Bacilli</taxon>
        <taxon>Lactobacillales</taxon>
        <taxon>Lactobacillaceae</taxon>
        <taxon>Lentilactobacillus</taxon>
    </lineage>
</organism>
<dbReference type="Proteomes" id="UP000604765">
    <property type="component" value="Unassembled WGS sequence"/>
</dbReference>
<accession>A0ABQ3W1C1</accession>
<gene>
    <name evidence="1" type="ORF">YK48G_16770</name>
</gene>
<evidence type="ECO:0000313" key="1">
    <source>
        <dbReference type="EMBL" id="GHP14252.1"/>
    </source>
</evidence>
<reference evidence="1 2" key="1">
    <citation type="journal article" date="2021" name="Int. J. Syst. Evol. Microbiol.">
        <title>Lentilactobacillus fungorum sp. nov., isolated from spent mushroom substrates.</title>
        <authorList>
            <person name="Tohno M."/>
            <person name="Tanizawa Y."/>
            <person name="Kojima Y."/>
            <person name="Sakamoto M."/>
            <person name="Ohkuma M."/>
            <person name="Kobayashi H."/>
        </authorList>
    </citation>
    <scope>NUCLEOTIDE SEQUENCE [LARGE SCALE GENOMIC DNA]</scope>
    <source>
        <strain evidence="1 2">YK48G</strain>
    </source>
</reference>
<proteinExistence type="predicted"/>
<dbReference type="EMBL" id="BNJR01000014">
    <property type="protein sequence ID" value="GHP14252.1"/>
    <property type="molecule type" value="Genomic_DNA"/>
</dbReference>